<organism evidence="1 2">
    <name type="scientific">Ficus carica</name>
    <name type="common">Common fig</name>
    <dbReference type="NCBI Taxonomy" id="3494"/>
    <lineage>
        <taxon>Eukaryota</taxon>
        <taxon>Viridiplantae</taxon>
        <taxon>Streptophyta</taxon>
        <taxon>Embryophyta</taxon>
        <taxon>Tracheophyta</taxon>
        <taxon>Spermatophyta</taxon>
        <taxon>Magnoliopsida</taxon>
        <taxon>eudicotyledons</taxon>
        <taxon>Gunneridae</taxon>
        <taxon>Pentapetalae</taxon>
        <taxon>rosids</taxon>
        <taxon>fabids</taxon>
        <taxon>Rosales</taxon>
        <taxon>Moraceae</taxon>
        <taxon>Ficeae</taxon>
        <taxon>Ficus</taxon>
    </lineage>
</organism>
<dbReference type="Proteomes" id="UP001187192">
    <property type="component" value="Unassembled WGS sequence"/>
</dbReference>
<comment type="caution">
    <text evidence="1">The sequence shown here is derived from an EMBL/GenBank/DDBJ whole genome shotgun (WGS) entry which is preliminary data.</text>
</comment>
<proteinExistence type="predicted"/>
<protein>
    <submittedName>
        <fullName evidence="1">Uncharacterized protein</fullName>
    </submittedName>
</protein>
<gene>
    <name evidence="1" type="ORF">TIFTF001_027029</name>
</gene>
<evidence type="ECO:0000313" key="2">
    <source>
        <dbReference type="Proteomes" id="UP001187192"/>
    </source>
</evidence>
<reference evidence="1" key="1">
    <citation type="submission" date="2023-07" db="EMBL/GenBank/DDBJ databases">
        <title>draft genome sequence of fig (Ficus carica).</title>
        <authorList>
            <person name="Takahashi T."/>
            <person name="Nishimura K."/>
        </authorList>
    </citation>
    <scope>NUCLEOTIDE SEQUENCE</scope>
</reference>
<accession>A0AA88DNC7</accession>
<dbReference type="AlphaFoldDB" id="A0AA88DNC7"/>
<name>A0AA88DNC7_FICCA</name>
<evidence type="ECO:0000313" key="1">
    <source>
        <dbReference type="EMBL" id="GMN57929.1"/>
    </source>
</evidence>
<keyword evidence="2" id="KW-1185">Reference proteome</keyword>
<sequence length="85" mass="8930">MAPSICLCDRPSKLMTAWIDANPGRSRGWHETLCCGARVDGCWAACCRAWVDAAVIVLAAGVAVGIGCLWQVLCRGSSLVVHVGS</sequence>
<dbReference type="EMBL" id="BTGU01000074">
    <property type="protein sequence ID" value="GMN57929.1"/>
    <property type="molecule type" value="Genomic_DNA"/>
</dbReference>